<evidence type="ECO:0000256" key="14">
    <source>
        <dbReference type="ARBA" id="ARBA00032738"/>
    </source>
</evidence>
<evidence type="ECO:0000256" key="3">
    <source>
        <dbReference type="ARBA" id="ARBA00007588"/>
    </source>
</evidence>
<accession>A0A918GJR3</accession>
<keyword evidence="6" id="KW-0285">Flavoprotein</keyword>
<evidence type="ECO:0000256" key="2">
    <source>
        <dbReference type="ARBA" id="ARBA00004924"/>
    </source>
</evidence>
<evidence type="ECO:0000256" key="11">
    <source>
        <dbReference type="ARBA" id="ARBA00029939"/>
    </source>
</evidence>
<evidence type="ECO:0000256" key="5">
    <source>
        <dbReference type="ARBA" id="ARBA00016406"/>
    </source>
</evidence>
<dbReference type="PANTHER" id="PTHR42802:SF1">
    <property type="entry name" value="L-ORNITHINE N(5)-MONOOXYGENASE"/>
    <property type="match status" value="1"/>
</dbReference>
<keyword evidence="8" id="KW-0521">NADP</keyword>
<dbReference type="Gene3D" id="3.50.50.60">
    <property type="entry name" value="FAD/NAD(P)-binding domain"/>
    <property type="match status" value="1"/>
</dbReference>
<dbReference type="SUPFAM" id="SSF51905">
    <property type="entry name" value="FAD/NAD(P)-binding domain"/>
    <property type="match status" value="2"/>
</dbReference>
<evidence type="ECO:0000313" key="16">
    <source>
        <dbReference type="EMBL" id="GGS41996.1"/>
    </source>
</evidence>
<evidence type="ECO:0000256" key="13">
    <source>
        <dbReference type="ARBA" id="ARBA00032493"/>
    </source>
</evidence>
<evidence type="ECO:0000256" key="7">
    <source>
        <dbReference type="ARBA" id="ARBA00022827"/>
    </source>
</evidence>
<dbReference type="InterPro" id="IPR036188">
    <property type="entry name" value="FAD/NAD-bd_sf"/>
</dbReference>
<evidence type="ECO:0000256" key="4">
    <source>
        <dbReference type="ARBA" id="ARBA00013076"/>
    </source>
</evidence>
<protein>
    <recommendedName>
        <fullName evidence="5">L-lysine N6-monooxygenase MbtG</fullName>
        <ecNumber evidence="4">1.14.13.59</ecNumber>
    </recommendedName>
    <alternativeName>
        <fullName evidence="14">Lysine 6-N-hydroxylase</fullName>
    </alternativeName>
    <alternativeName>
        <fullName evidence="13">Lysine N6-hydroxylase</fullName>
    </alternativeName>
    <alternativeName>
        <fullName evidence="11">Lysine-N-oxygenase</fullName>
    </alternativeName>
    <alternativeName>
        <fullName evidence="12">Mycobactin synthase protein G</fullName>
    </alternativeName>
</protein>
<dbReference type="EMBL" id="BMRB01000003">
    <property type="protein sequence ID" value="GGS41996.1"/>
    <property type="molecule type" value="Genomic_DNA"/>
</dbReference>
<keyword evidence="17" id="KW-1185">Reference proteome</keyword>
<dbReference type="GO" id="GO:0047091">
    <property type="term" value="F:L-lysine 6-monooxygenase (NADPH) activity"/>
    <property type="evidence" value="ECO:0007669"/>
    <property type="project" value="UniProtKB-EC"/>
</dbReference>
<dbReference type="Pfam" id="PF13434">
    <property type="entry name" value="Lys_Orn_oxgnase"/>
    <property type="match status" value="1"/>
</dbReference>
<evidence type="ECO:0000256" key="1">
    <source>
        <dbReference type="ARBA" id="ARBA00001974"/>
    </source>
</evidence>
<comment type="pathway">
    <text evidence="2">Siderophore biosynthesis.</text>
</comment>
<dbReference type="EC" id="1.14.13.59" evidence="4"/>
<reference evidence="16" key="2">
    <citation type="submission" date="2020-09" db="EMBL/GenBank/DDBJ databases">
        <authorList>
            <person name="Sun Q."/>
            <person name="Ohkuma M."/>
        </authorList>
    </citation>
    <scope>NUCLEOTIDE SEQUENCE</scope>
    <source>
        <strain evidence="16">JCM 3276</strain>
    </source>
</reference>
<name>A0A918GJR3_9PSEU</name>
<comment type="caution">
    <text evidence="16">The sequence shown here is derived from an EMBL/GenBank/DDBJ whole genome shotgun (WGS) entry which is preliminary data.</text>
</comment>
<comment type="catalytic activity">
    <reaction evidence="15">
        <text>L-lysine + NADPH + O2 = N(6)-hydroxy-L-lysine + NADP(+) + H2O</text>
        <dbReference type="Rhea" id="RHEA:23228"/>
        <dbReference type="ChEBI" id="CHEBI:15377"/>
        <dbReference type="ChEBI" id="CHEBI:15379"/>
        <dbReference type="ChEBI" id="CHEBI:32551"/>
        <dbReference type="ChEBI" id="CHEBI:57783"/>
        <dbReference type="ChEBI" id="CHEBI:57820"/>
        <dbReference type="ChEBI" id="CHEBI:58349"/>
        <dbReference type="EC" id="1.14.13.59"/>
    </reaction>
</comment>
<dbReference type="GO" id="GO:0006879">
    <property type="term" value="P:intracellular iron ion homeostasis"/>
    <property type="evidence" value="ECO:0007669"/>
    <property type="project" value="TreeGrafter"/>
</dbReference>
<keyword evidence="9" id="KW-0560">Oxidoreductase</keyword>
<comment type="cofactor">
    <cofactor evidence="1">
        <name>FAD</name>
        <dbReference type="ChEBI" id="CHEBI:57692"/>
    </cofactor>
</comment>
<proteinExistence type="inferred from homology"/>
<evidence type="ECO:0000313" key="17">
    <source>
        <dbReference type="Proteomes" id="UP000660680"/>
    </source>
</evidence>
<dbReference type="InterPro" id="IPR025700">
    <property type="entry name" value="Lys/Orn_oxygenase"/>
</dbReference>
<dbReference type="RefSeq" id="WP_189212134.1">
    <property type="nucleotide sequence ID" value="NZ_BMRB01000003.1"/>
</dbReference>
<gene>
    <name evidence="16" type="ORF">GCM10010171_40950</name>
</gene>
<dbReference type="PANTHER" id="PTHR42802">
    <property type="entry name" value="MONOOXYGENASE"/>
    <property type="match status" value="1"/>
</dbReference>
<organism evidence="16 17">
    <name type="scientific">Actinokineospora fastidiosa</name>
    <dbReference type="NCBI Taxonomy" id="1816"/>
    <lineage>
        <taxon>Bacteria</taxon>
        <taxon>Bacillati</taxon>
        <taxon>Actinomycetota</taxon>
        <taxon>Actinomycetes</taxon>
        <taxon>Pseudonocardiales</taxon>
        <taxon>Pseudonocardiaceae</taxon>
        <taxon>Actinokineospora</taxon>
    </lineage>
</organism>
<dbReference type="Proteomes" id="UP000660680">
    <property type="component" value="Unassembled WGS sequence"/>
</dbReference>
<keyword evidence="7" id="KW-0274">FAD</keyword>
<comment type="similarity">
    <text evidence="3">Belongs to the lysine N(6)-hydroxylase/L-ornithine N(5)-oxygenase family.</text>
</comment>
<reference evidence="16" key="1">
    <citation type="journal article" date="2014" name="Int. J. Syst. Evol. Microbiol.">
        <title>Complete genome sequence of Corynebacterium casei LMG S-19264T (=DSM 44701T), isolated from a smear-ripened cheese.</title>
        <authorList>
            <consortium name="US DOE Joint Genome Institute (JGI-PGF)"/>
            <person name="Walter F."/>
            <person name="Albersmeier A."/>
            <person name="Kalinowski J."/>
            <person name="Ruckert C."/>
        </authorList>
    </citation>
    <scope>NUCLEOTIDE SEQUENCE</scope>
    <source>
        <strain evidence="16">JCM 3276</strain>
    </source>
</reference>
<evidence type="ECO:0000256" key="10">
    <source>
        <dbReference type="ARBA" id="ARBA00023033"/>
    </source>
</evidence>
<evidence type="ECO:0000256" key="8">
    <source>
        <dbReference type="ARBA" id="ARBA00022857"/>
    </source>
</evidence>
<evidence type="ECO:0000256" key="12">
    <source>
        <dbReference type="ARBA" id="ARBA00031158"/>
    </source>
</evidence>
<evidence type="ECO:0000256" key="6">
    <source>
        <dbReference type="ARBA" id="ARBA00022630"/>
    </source>
</evidence>
<evidence type="ECO:0000256" key="15">
    <source>
        <dbReference type="ARBA" id="ARBA00048407"/>
    </source>
</evidence>
<sequence>MAESRAPDRDVELLAIGAGPANLALAAAVDEAGPADLAANSLVIEQADRVVWQRGMLLPGAQSQVSFLKDLATLRDPRSRFSFLNYLHSVGRLNEFVNLGTFQPYRTEVSDYFQWAADSMANVSVEYRRRCVGIDAERGPSGEPVAWVTRLADGSAIRSRYLVVGAGRDPYVPAEYATLPRERVVHSTEYVQRIAELPRDRAYRVAVIGGAQSAAEMFDAVATDLPVTTRTLVMRSIAPKTYENGKFSNEYFYPSAVDEFFTARPEAREQILREMHTTNYSGLAPDLMDRLYRQRYVDRLGGADRMRVATMTDVTAAYEDGGDVVLELTDRRTGRTEELRCDLVLLGTGFVRGMPALVRGLAGALGLPRVEVTRDYRLRVGPAACYLQGVNEATHGISDSLLSVMSVRAADILADITADRAGHGNRRTTEKETSWRSADWTGIDWAPTTTTRSG</sequence>
<keyword evidence="10" id="KW-0503">Monooxygenase</keyword>
<dbReference type="AlphaFoldDB" id="A0A918GJR3"/>
<evidence type="ECO:0000256" key="9">
    <source>
        <dbReference type="ARBA" id="ARBA00023002"/>
    </source>
</evidence>